<protein>
    <recommendedName>
        <fullName evidence="4">HypA protein</fullName>
    </recommendedName>
</protein>
<dbReference type="AlphaFoldDB" id="A0A0D9NVH6"/>
<dbReference type="GO" id="GO:0016491">
    <property type="term" value="F:oxidoreductase activity"/>
    <property type="evidence" value="ECO:0007669"/>
    <property type="project" value="UniProtKB-KW"/>
</dbReference>
<keyword evidence="1" id="KW-0560">Oxidoreductase</keyword>
<evidence type="ECO:0000256" key="1">
    <source>
        <dbReference type="ARBA" id="ARBA00023002"/>
    </source>
</evidence>
<keyword evidence="3" id="KW-1185">Reference proteome</keyword>
<accession>A0A0D9NVH6</accession>
<proteinExistence type="predicted"/>
<dbReference type="STRING" id="1291518.A0A0D9NVH6"/>
<dbReference type="InterPro" id="IPR025337">
    <property type="entry name" value="Questin_oxidase-like"/>
</dbReference>
<name>A0A0D9NVH6_METAN</name>
<evidence type="ECO:0008006" key="4">
    <source>
        <dbReference type="Google" id="ProtNLM"/>
    </source>
</evidence>
<organism evidence="2 3">
    <name type="scientific">Metarhizium anisopliae BRIP 53293</name>
    <dbReference type="NCBI Taxonomy" id="1291518"/>
    <lineage>
        <taxon>Eukaryota</taxon>
        <taxon>Fungi</taxon>
        <taxon>Dikarya</taxon>
        <taxon>Ascomycota</taxon>
        <taxon>Pezizomycotina</taxon>
        <taxon>Sordariomycetes</taxon>
        <taxon>Hypocreomycetidae</taxon>
        <taxon>Hypocreales</taxon>
        <taxon>Clavicipitaceae</taxon>
        <taxon>Metarhizium</taxon>
    </lineage>
</organism>
<reference evidence="3" key="1">
    <citation type="journal article" date="2014" name="BMC Genomics">
        <title>The genome sequence of the biocontrol fungus Metarhizium anisopliae and comparative genomics of Metarhizium species.</title>
        <authorList>
            <person name="Pattemore J.A."/>
            <person name="Hane J.K."/>
            <person name="Williams A.H."/>
            <person name="Wilson B.A."/>
            <person name="Stodart B.J."/>
            <person name="Ash G.J."/>
        </authorList>
    </citation>
    <scope>NUCLEOTIDE SEQUENCE [LARGE SCALE GENOMIC DNA]</scope>
    <source>
        <strain evidence="3">BRIP 53293</strain>
    </source>
</reference>
<dbReference type="Proteomes" id="UP000054544">
    <property type="component" value="Unassembled WGS sequence"/>
</dbReference>
<sequence length="493" mass="53653">MSRIAGDNITKASGAGVTATRIALRLFRNRAITSGNLYKTRRDPWDAAATPTGHMHSVSRIASKTTASSPSGIRITTRAYSIRSRLRANMASATRIVIKAEDTGFWKAKQDEETAAKNHHVFFNAAGFHNHLVHQLLALYGTGAPESAIQAAFDANAGYQLKHTPARPHVVAELQADWAAHAPKYLGRGAYYSDFLRFFQDEVDRRGWQAVVAAFLCAPGDAASPARHMVQRLFSGLVHPMIQLGFGLEWEQPAIVAQGLAQAAVHRNTLGDFFDRVDEAVAAGRGGEQRGLSDICESLRAENSSLASAAEWRDGDQSLYAGVLGRGLDEAVALCAQVRVREEDWDERVAEALHHAAYVAASAAWKPPHIPKYDFFLIHALNASVFLLALDKPCFPAAARVRILEHKMRYDVLQYAARGAPRLSPAHVAAYLDTNSDLVPGQRAEDLLPRYHAVADDGHAVKAARALLLAQRVSRRAIDVFGGLLAGAGEHEN</sequence>
<dbReference type="PANTHER" id="PTHR35870:SF1">
    <property type="entry name" value="PROTEIN, PUTATIVE (AFU_ORTHOLOGUE AFUA_5G03330)-RELATED"/>
    <property type="match status" value="1"/>
</dbReference>
<dbReference type="PANTHER" id="PTHR35870">
    <property type="entry name" value="PROTEIN, PUTATIVE (AFU_ORTHOLOGUE AFUA_5G03330)-RELATED"/>
    <property type="match status" value="1"/>
</dbReference>
<dbReference type="EMBL" id="KE384737">
    <property type="protein sequence ID" value="KJK77881.1"/>
    <property type="molecule type" value="Genomic_DNA"/>
</dbReference>
<evidence type="ECO:0000313" key="3">
    <source>
        <dbReference type="Proteomes" id="UP000054544"/>
    </source>
</evidence>
<gene>
    <name evidence="2" type="ORF">H634G_06848</name>
</gene>
<evidence type="ECO:0000313" key="2">
    <source>
        <dbReference type="EMBL" id="KJK77881.1"/>
    </source>
</evidence>
<dbReference type="OrthoDB" id="10004862at2759"/>
<dbReference type="Pfam" id="PF14027">
    <property type="entry name" value="Questin_oxidase"/>
    <property type="match status" value="1"/>
</dbReference>